<evidence type="ECO:0000256" key="5">
    <source>
        <dbReference type="ARBA" id="ARBA00022679"/>
    </source>
</evidence>
<dbReference type="Proteomes" id="UP000198531">
    <property type="component" value="Unassembled WGS sequence"/>
</dbReference>
<evidence type="ECO:0000256" key="1">
    <source>
        <dbReference type="ARBA" id="ARBA00004496"/>
    </source>
</evidence>
<dbReference type="OrthoDB" id="39992at2157"/>
<dbReference type="GO" id="GO:0006450">
    <property type="term" value="P:regulation of translational fidelity"/>
    <property type="evidence" value="ECO:0007669"/>
    <property type="project" value="TreeGrafter"/>
</dbReference>
<dbReference type="Pfam" id="PF01300">
    <property type="entry name" value="Sua5_yciO_yrdC"/>
    <property type="match status" value="1"/>
</dbReference>
<dbReference type="GO" id="GO:0005737">
    <property type="term" value="C:cytoplasm"/>
    <property type="evidence" value="ECO:0007669"/>
    <property type="project" value="UniProtKB-SubCell"/>
</dbReference>
<protein>
    <recommendedName>
        <fullName evidence="10">L-threonylcarbamoyladenylate synthase</fullName>
        <ecNumber evidence="3">2.7.7.87</ecNumber>
    </recommendedName>
    <alternativeName>
        <fullName evidence="10">L-threonylcarbamoyladenylate synthase</fullName>
    </alternativeName>
</protein>
<evidence type="ECO:0000256" key="9">
    <source>
        <dbReference type="ARBA" id="ARBA00022840"/>
    </source>
</evidence>
<keyword evidence="5" id="KW-0808">Transferase</keyword>
<dbReference type="InterPro" id="IPR017945">
    <property type="entry name" value="DHBP_synth_RibB-like_a/b_dom"/>
</dbReference>
<evidence type="ECO:0000313" key="13">
    <source>
        <dbReference type="EMBL" id="SFR35966.1"/>
    </source>
</evidence>
<dbReference type="EMBL" id="FOYT01000001">
    <property type="protein sequence ID" value="SFR35966.1"/>
    <property type="molecule type" value="Genomic_DNA"/>
</dbReference>
<evidence type="ECO:0000256" key="3">
    <source>
        <dbReference type="ARBA" id="ARBA00012584"/>
    </source>
</evidence>
<reference evidence="14" key="1">
    <citation type="submission" date="2016-10" db="EMBL/GenBank/DDBJ databases">
        <authorList>
            <person name="Varghese N."/>
            <person name="Submissions S."/>
        </authorList>
    </citation>
    <scope>NUCLEOTIDE SEQUENCE [LARGE SCALE GENOMIC DNA]</scope>
    <source>
        <strain evidence="14">CGMCC 1.7736</strain>
    </source>
</reference>
<evidence type="ECO:0000256" key="11">
    <source>
        <dbReference type="ARBA" id="ARBA00048366"/>
    </source>
</evidence>
<gene>
    <name evidence="13" type="ORF">SAMN04487947_0400</name>
</gene>
<dbReference type="EC" id="2.7.7.87" evidence="3"/>
<dbReference type="STRING" id="553469.SAMN04487947_0400"/>
<evidence type="ECO:0000256" key="10">
    <source>
        <dbReference type="ARBA" id="ARBA00029774"/>
    </source>
</evidence>
<dbReference type="AlphaFoldDB" id="A0A1I6G1A7"/>
<dbReference type="SUPFAM" id="SSF55821">
    <property type="entry name" value="YrdC/RibB"/>
    <property type="match status" value="1"/>
</dbReference>
<dbReference type="GO" id="GO:0000049">
    <property type="term" value="F:tRNA binding"/>
    <property type="evidence" value="ECO:0007669"/>
    <property type="project" value="TreeGrafter"/>
</dbReference>
<comment type="similarity">
    <text evidence="2">Belongs to the SUA5 family.</text>
</comment>
<dbReference type="InterPro" id="IPR050156">
    <property type="entry name" value="TC-AMP_synthase_SUA5"/>
</dbReference>
<keyword evidence="9" id="KW-0067">ATP-binding</keyword>
<dbReference type="GO" id="GO:0003725">
    <property type="term" value="F:double-stranded RNA binding"/>
    <property type="evidence" value="ECO:0007669"/>
    <property type="project" value="InterPro"/>
</dbReference>
<evidence type="ECO:0000256" key="8">
    <source>
        <dbReference type="ARBA" id="ARBA00022741"/>
    </source>
</evidence>
<evidence type="ECO:0000256" key="6">
    <source>
        <dbReference type="ARBA" id="ARBA00022694"/>
    </source>
</evidence>
<evidence type="ECO:0000313" key="14">
    <source>
        <dbReference type="Proteomes" id="UP000198531"/>
    </source>
</evidence>
<keyword evidence="8" id="KW-0547">Nucleotide-binding</keyword>
<dbReference type="GO" id="GO:0061710">
    <property type="term" value="F:L-threonylcarbamoyladenylate synthase"/>
    <property type="evidence" value="ECO:0007669"/>
    <property type="project" value="UniProtKB-EC"/>
</dbReference>
<dbReference type="GO" id="GO:0008033">
    <property type="term" value="P:tRNA processing"/>
    <property type="evidence" value="ECO:0007669"/>
    <property type="project" value="UniProtKB-KW"/>
</dbReference>
<dbReference type="GO" id="GO:0005524">
    <property type="term" value="F:ATP binding"/>
    <property type="evidence" value="ECO:0007669"/>
    <property type="project" value="UniProtKB-KW"/>
</dbReference>
<dbReference type="InterPro" id="IPR006070">
    <property type="entry name" value="Sua5-like_dom"/>
</dbReference>
<evidence type="ECO:0000256" key="7">
    <source>
        <dbReference type="ARBA" id="ARBA00022695"/>
    </source>
</evidence>
<proteinExistence type="inferred from homology"/>
<name>A0A1I6G1A7_9EURY</name>
<dbReference type="RefSeq" id="WP_089804106.1">
    <property type="nucleotide sequence ID" value="NZ_FOYT01000001.1"/>
</dbReference>
<dbReference type="NCBIfam" id="TIGR00057">
    <property type="entry name" value="L-threonylcarbamoyladenylate synthase"/>
    <property type="match status" value="1"/>
</dbReference>
<comment type="catalytic activity">
    <reaction evidence="11">
        <text>L-threonine + hydrogencarbonate + ATP = L-threonylcarbamoyladenylate + diphosphate + H2O</text>
        <dbReference type="Rhea" id="RHEA:36407"/>
        <dbReference type="ChEBI" id="CHEBI:15377"/>
        <dbReference type="ChEBI" id="CHEBI:17544"/>
        <dbReference type="ChEBI" id="CHEBI:30616"/>
        <dbReference type="ChEBI" id="CHEBI:33019"/>
        <dbReference type="ChEBI" id="CHEBI:57926"/>
        <dbReference type="ChEBI" id="CHEBI:73682"/>
        <dbReference type="EC" id="2.7.7.87"/>
    </reaction>
</comment>
<keyword evidence="4" id="KW-0963">Cytoplasm</keyword>
<evidence type="ECO:0000256" key="2">
    <source>
        <dbReference type="ARBA" id="ARBA00007663"/>
    </source>
</evidence>
<dbReference type="Gene3D" id="3.90.870.10">
    <property type="entry name" value="DHBP synthase"/>
    <property type="match status" value="1"/>
</dbReference>
<keyword evidence="14" id="KW-1185">Reference proteome</keyword>
<evidence type="ECO:0000256" key="4">
    <source>
        <dbReference type="ARBA" id="ARBA00022490"/>
    </source>
</evidence>
<evidence type="ECO:0000259" key="12">
    <source>
        <dbReference type="PROSITE" id="PS51163"/>
    </source>
</evidence>
<keyword evidence="6" id="KW-0819">tRNA processing</keyword>
<keyword evidence="7" id="KW-0548">Nucleotidyltransferase</keyword>
<feature type="domain" description="YrdC-like" evidence="12">
    <location>
        <begin position="5"/>
        <end position="188"/>
    </location>
</feature>
<sequence length="208" mass="22058">MPDLDEAIDAAAAAIRAGETVVYPTETVYGLGADATDADAVERVFELKGRPREKPLSVGVPDVTTAREYVRLTDLEARFAARFLPGPVTVVVERGPDLPDVLTAGRDRVGLRVPDYEVTLDFYRRAGRPVTATSANRSGAPSVTNPDHLDATLRAAVGAVLDAGEAPGGVESTVVDPERNVIHRRGAMADAIESWLTDRVGAAPTVED</sequence>
<dbReference type="PANTHER" id="PTHR17490:SF16">
    <property type="entry name" value="THREONYLCARBAMOYL-AMP SYNTHASE"/>
    <property type="match status" value="1"/>
</dbReference>
<comment type="subcellular location">
    <subcellularLocation>
        <location evidence="1">Cytoplasm</location>
    </subcellularLocation>
</comment>
<dbReference type="PANTHER" id="PTHR17490">
    <property type="entry name" value="SUA5"/>
    <property type="match status" value="1"/>
</dbReference>
<dbReference type="PROSITE" id="PS51163">
    <property type="entry name" value="YRDC"/>
    <property type="match status" value="1"/>
</dbReference>
<organism evidence="13 14">
    <name type="scientific">Halogeometricum rufum</name>
    <dbReference type="NCBI Taxonomy" id="553469"/>
    <lineage>
        <taxon>Archaea</taxon>
        <taxon>Methanobacteriati</taxon>
        <taxon>Methanobacteriota</taxon>
        <taxon>Stenosarchaea group</taxon>
        <taxon>Halobacteria</taxon>
        <taxon>Halobacteriales</taxon>
        <taxon>Haloferacaceae</taxon>
        <taxon>Halogeometricum</taxon>
    </lineage>
</organism>
<accession>A0A1I6G1A7</accession>